<accession>A0ABR0T2G8</accession>
<name>A0ABR0T2G8_9HYPO</name>
<evidence type="ECO:0000256" key="1">
    <source>
        <dbReference type="SAM" id="MobiDB-lite"/>
    </source>
</evidence>
<keyword evidence="3" id="KW-1185">Reference proteome</keyword>
<dbReference type="EMBL" id="JAVFKD010000001">
    <property type="protein sequence ID" value="KAK5998624.1"/>
    <property type="molecule type" value="Genomic_DNA"/>
</dbReference>
<feature type="region of interest" description="Disordered" evidence="1">
    <location>
        <begin position="139"/>
        <end position="165"/>
    </location>
</feature>
<reference evidence="2 3" key="1">
    <citation type="submission" date="2024-01" db="EMBL/GenBank/DDBJ databases">
        <title>Complete genome of Cladobotryum mycophilum ATHUM6906.</title>
        <authorList>
            <person name="Christinaki A.C."/>
            <person name="Myridakis A.I."/>
            <person name="Kouvelis V.N."/>
        </authorList>
    </citation>
    <scope>NUCLEOTIDE SEQUENCE [LARGE SCALE GENOMIC DNA]</scope>
    <source>
        <strain evidence="2 3">ATHUM6906</strain>
    </source>
</reference>
<sequence length="276" mass="31013">MDPDCAICHAPASLACDCEAKGLEVAVKQAEERMMRSIYNDIRTWVRAHAQDYILEYFRLLAERRKTAHSAHLDHITAHAFYHYNAPPHPNQIAEAQATLKRGIDEDWQASVQRYPEVLEYFYSLVELSLPADDEAAVKDPPLNANSGHRKANRRPGTIAGSSSAAPRPLHLLRLPTMTGILLQRPDELQVLATGGIALLHSGHHSRHITHQGLTTRHLFEGILGCMMFYFCFPDLERSLVDDSLGQELLYVRSMSTANGRWLGHRGRPLVDVLLL</sequence>
<proteinExistence type="predicted"/>
<protein>
    <submittedName>
        <fullName evidence="2">Uncharacterized protein</fullName>
    </submittedName>
</protein>
<organism evidence="2 3">
    <name type="scientific">Cladobotryum mycophilum</name>
    <dbReference type="NCBI Taxonomy" id="491253"/>
    <lineage>
        <taxon>Eukaryota</taxon>
        <taxon>Fungi</taxon>
        <taxon>Dikarya</taxon>
        <taxon>Ascomycota</taxon>
        <taxon>Pezizomycotina</taxon>
        <taxon>Sordariomycetes</taxon>
        <taxon>Hypocreomycetidae</taxon>
        <taxon>Hypocreales</taxon>
        <taxon>Hypocreaceae</taxon>
        <taxon>Cladobotryum</taxon>
    </lineage>
</organism>
<evidence type="ECO:0000313" key="2">
    <source>
        <dbReference type="EMBL" id="KAK5998624.1"/>
    </source>
</evidence>
<comment type="caution">
    <text evidence="2">The sequence shown here is derived from an EMBL/GenBank/DDBJ whole genome shotgun (WGS) entry which is preliminary data.</text>
</comment>
<dbReference type="Proteomes" id="UP001338125">
    <property type="component" value="Unassembled WGS sequence"/>
</dbReference>
<gene>
    <name evidence="2" type="ORF">PT974_01005</name>
</gene>
<evidence type="ECO:0000313" key="3">
    <source>
        <dbReference type="Proteomes" id="UP001338125"/>
    </source>
</evidence>